<evidence type="ECO:0000256" key="2">
    <source>
        <dbReference type="ARBA" id="ARBA00023235"/>
    </source>
</evidence>
<name>A0A327KXB0_9BRAD</name>
<dbReference type="Gene3D" id="3.40.50.1860">
    <property type="match status" value="2"/>
</dbReference>
<dbReference type="PROSITE" id="PS00924">
    <property type="entry name" value="ASP_GLU_RACEMASE_2"/>
    <property type="match status" value="1"/>
</dbReference>
<dbReference type="InterPro" id="IPR001920">
    <property type="entry name" value="Asp/Glu_race"/>
</dbReference>
<accession>A0A327KXB0</accession>
<dbReference type="InterPro" id="IPR004380">
    <property type="entry name" value="Asp_race"/>
</dbReference>
<comment type="caution">
    <text evidence="3">The sequence shown here is derived from an EMBL/GenBank/DDBJ whole genome shotgun (WGS) entry which is preliminary data.</text>
</comment>
<dbReference type="SUPFAM" id="SSF53681">
    <property type="entry name" value="Aspartate/glutamate racemase"/>
    <property type="match status" value="2"/>
</dbReference>
<comment type="similarity">
    <text evidence="1">Belongs to the aspartate/glutamate racemases family.</text>
</comment>
<evidence type="ECO:0000313" key="3">
    <source>
        <dbReference type="EMBL" id="RAI41852.1"/>
    </source>
</evidence>
<organism evidence="3 4">
    <name type="scientific">Rhodoplanes elegans</name>
    <dbReference type="NCBI Taxonomy" id="29408"/>
    <lineage>
        <taxon>Bacteria</taxon>
        <taxon>Pseudomonadati</taxon>
        <taxon>Pseudomonadota</taxon>
        <taxon>Alphaproteobacteria</taxon>
        <taxon>Hyphomicrobiales</taxon>
        <taxon>Nitrobacteraceae</taxon>
        <taxon>Rhodoplanes</taxon>
    </lineage>
</organism>
<evidence type="ECO:0000313" key="4">
    <source>
        <dbReference type="Proteomes" id="UP000248863"/>
    </source>
</evidence>
<dbReference type="OrthoDB" id="9803739at2"/>
<reference evidence="3 4" key="1">
    <citation type="submission" date="2017-07" db="EMBL/GenBank/DDBJ databases">
        <title>Draft Genome Sequences of Select Purple Nonsulfur Bacteria.</title>
        <authorList>
            <person name="Lasarre B."/>
            <person name="Mckinlay J.B."/>
        </authorList>
    </citation>
    <scope>NUCLEOTIDE SEQUENCE [LARGE SCALE GENOMIC DNA]</scope>
    <source>
        <strain evidence="3 4">DSM 11907</strain>
    </source>
</reference>
<dbReference type="InterPro" id="IPR015942">
    <property type="entry name" value="Asp/Glu/hydantoin_racemase"/>
</dbReference>
<evidence type="ECO:0000256" key="1">
    <source>
        <dbReference type="ARBA" id="ARBA00007847"/>
    </source>
</evidence>
<keyword evidence="4" id="KW-1185">Reference proteome</keyword>
<dbReference type="NCBIfam" id="TIGR00035">
    <property type="entry name" value="asp_race"/>
    <property type="match status" value="1"/>
</dbReference>
<dbReference type="Pfam" id="PF01177">
    <property type="entry name" value="Asp_Glu_race"/>
    <property type="match status" value="1"/>
</dbReference>
<dbReference type="GO" id="GO:0047661">
    <property type="term" value="F:amino-acid racemase activity"/>
    <property type="evidence" value="ECO:0007669"/>
    <property type="project" value="InterPro"/>
</dbReference>
<dbReference type="RefSeq" id="WP_111355324.1">
    <property type="nucleotide sequence ID" value="NZ_NHSK01000165.1"/>
</dbReference>
<gene>
    <name evidence="3" type="ORF">CH338_01775</name>
</gene>
<dbReference type="AlphaFoldDB" id="A0A327KXB0"/>
<sequence>MRTIGLIGGMSWESTAVYYRRINEQVRERLGGLHSADVLMRSVDFDGIVALQRAGDWTQAAAVLAGIGRDLEKAGAGCLLICTNTMHKLADEVQRAVSVPLLHIVDATAAPLKDQRIKKPLLLATRFTMEEEFYRARLRNRFGIEAIVPETSDERSMVHDVIFGELCCGVVKDSSREAYRAVIARGKDRGADAVILGCTEIGLLIGQDDTDLPVFDSTFLHADAAVDFALAKSAALVA</sequence>
<protein>
    <submittedName>
        <fullName evidence="3">Aspartate racemase</fullName>
    </submittedName>
</protein>
<dbReference type="PANTHER" id="PTHR21198:SF7">
    <property type="entry name" value="ASPARTATE-GLUTAMATE RACEMASE FAMILY"/>
    <property type="match status" value="1"/>
</dbReference>
<dbReference type="PANTHER" id="PTHR21198">
    <property type="entry name" value="GLUTAMATE RACEMASE"/>
    <property type="match status" value="1"/>
</dbReference>
<proteinExistence type="inferred from homology"/>
<dbReference type="EMBL" id="NPEU01000008">
    <property type="protein sequence ID" value="RAI41852.1"/>
    <property type="molecule type" value="Genomic_DNA"/>
</dbReference>
<dbReference type="InterPro" id="IPR033134">
    <property type="entry name" value="Asp/Glu_racemase_AS_2"/>
</dbReference>
<keyword evidence="2" id="KW-0413">Isomerase</keyword>
<dbReference type="Proteomes" id="UP000248863">
    <property type="component" value="Unassembled WGS sequence"/>
</dbReference>